<dbReference type="OrthoDB" id="294853at2759"/>
<organism evidence="2 3">
    <name type="scientific">Sphaerobolus stellatus (strain SS14)</name>
    <dbReference type="NCBI Taxonomy" id="990650"/>
    <lineage>
        <taxon>Eukaryota</taxon>
        <taxon>Fungi</taxon>
        <taxon>Dikarya</taxon>
        <taxon>Basidiomycota</taxon>
        <taxon>Agaricomycotina</taxon>
        <taxon>Agaricomycetes</taxon>
        <taxon>Phallomycetidae</taxon>
        <taxon>Geastrales</taxon>
        <taxon>Sphaerobolaceae</taxon>
        <taxon>Sphaerobolus</taxon>
    </lineage>
</organism>
<evidence type="ECO:0000259" key="1">
    <source>
        <dbReference type="Pfam" id="PF09324"/>
    </source>
</evidence>
<protein>
    <recommendedName>
        <fullName evidence="1">Mon2/Sec7/BIG1-like HDS domain-containing protein</fullName>
    </recommendedName>
</protein>
<dbReference type="Pfam" id="PF09324">
    <property type="entry name" value="Sec7-like_HDS"/>
    <property type="match status" value="1"/>
</dbReference>
<accession>A0A0C9T0K5</accession>
<dbReference type="AlphaFoldDB" id="A0A0C9T0K5"/>
<proteinExistence type="predicted"/>
<keyword evidence="3" id="KW-1185">Reference proteome</keyword>
<reference evidence="2 3" key="1">
    <citation type="submission" date="2014-06" db="EMBL/GenBank/DDBJ databases">
        <title>Evolutionary Origins and Diversification of the Mycorrhizal Mutualists.</title>
        <authorList>
            <consortium name="DOE Joint Genome Institute"/>
            <consortium name="Mycorrhizal Genomics Consortium"/>
            <person name="Kohler A."/>
            <person name="Kuo A."/>
            <person name="Nagy L.G."/>
            <person name="Floudas D."/>
            <person name="Copeland A."/>
            <person name="Barry K.W."/>
            <person name="Cichocki N."/>
            <person name="Veneault-Fourrey C."/>
            <person name="LaButti K."/>
            <person name="Lindquist E.A."/>
            <person name="Lipzen A."/>
            <person name="Lundell T."/>
            <person name="Morin E."/>
            <person name="Murat C."/>
            <person name="Riley R."/>
            <person name="Ohm R."/>
            <person name="Sun H."/>
            <person name="Tunlid A."/>
            <person name="Henrissat B."/>
            <person name="Grigoriev I.V."/>
            <person name="Hibbett D.S."/>
            <person name="Martin F."/>
        </authorList>
    </citation>
    <scope>NUCLEOTIDE SEQUENCE [LARGE SCALE GENOMIC DNA]</scope>
    <source>
        <strain evidence="2 3">SS14</strain>
    </source>
</reference>
<dbReference type="InterPro" id="IPR015403">
    <property type="entry name" value="Mon2/Sec7/BIG1-like_HDS"/>
</dbReference>
<evidence type="ECO:0000313" key="2">
    <source>
        <dbReference type="EMBL" id="KIJ22248.1"/>
    </source>
</evidence>
<dbReference type="Proteomes" id="UP000054279">
    <property type="component" value="Unassembled WGS sequence"/>
</dbReference>
<dbReference type="EMBL" id="KN838528">
    <property type="protein sequence ID" value="KIJ22248.1"/>
    <property type="molecule type" value="Genomic_DNA"/>
</dbReference>
<name>A0A0C9T0K5_SPHS4</name>
<gene>
    <name evidence="2" type="ORF">M422DRAFT_57230</name>
</gene>
<dbReference type="SUPFAM" id="SSF48371">
    <property type="entry name" value="ARM repeat"/>
    <property type="match status" value="1"/>
</dbReference>
<evidence type="ECO:0000313" key="3">
    <source>
        <dbReference type="Proteomes" id="UP000054279"/>
    </source>
</evidence>
<feature type="non-terminal residue" evidence="2">
    <location>
        <position position="1"/>
    </location>
</feature>
<dbReference type="HOGENOM" id="CLU_929262_0_0_1"/>
<dbReference type="InterPro" id="IPR016024">
    <property type="entry name" value="ARM-type_fold"/>
</dbReference>
<sequence length="300" mass="32933">MQRLFDSIKLLEDEAFRDFINALCKLSAEMVGMQVITEFDPQNQAGSTEDLSGSTLVATYAHKRRASGIALPRTMRTGDFSINKLGSVAMLNVHRLIYRNPDVAWDAVTRHLLAIIRHPQAPTSIRLQAARTLDDILVIVPRNISSTGDLMGQIQARVLNVLAQQVSVGNMSDIRRMGLETLHQILQSSGHTFVTGWETIFNMLGSVCKTPSSSLPRPSASESDLSVISENGPRRPSFLVEERSNVGLVRIAFQSLTLVCDTLSSLSPEHLRLCISTLGLFGKQMDTNIALTAAASLMWS</sequence>
<feature type="domain" description="Mon2/Sec7/BIG1-like HDS" evidence="1">
    <location>
        <begin position="154"/>
        <end position="215"/>
    </location>
</feature>